<evidence type="ECO:0000313" key="2">
    <source>
        <dbReference type="EMBL" id="KAJ7011396.1"/>
    </source>
</evidence>
<gene>
    <name evidence="2" type="ORF">NC653_001735</name>
</gene>
<comment type="caution">
    <text evidence="2">The sequence shown here is derived from an EMBL/GenBank/DDBJ whole genome shotgun (WGS) entry which is preliminary data.</text>
</comment>
<keyword evidence="1" id="KW-1133">Transmembrane helix</keyword>
<keyword evidence="1" id="KW-0812">Transmembrane</keyword>
<feature type="transmembrane region" description="Helical" evidence="1">
    <location>
        <begin position="12"/>
        <end position="35"/>
    </location>
</feature>
<dbReference type="Proteomes" id="UP001164929">
    <property type="component" value="Chromosome 1"/>
</dbReference>
<organism evidence="2 3">
    <name type="scientific">Populus alba x Populus x berolinensis</name>
    <dbReference type="NCBI Taxonomy" id="444605"/>
    <lineage>
        <taxon>Eukaryota</taxon>
        <taxon>Viridiplantae</taxon>
        <taxon>Streptophyta</taxon>
        <taxon>Embryophyta</taxon>
        <taxon>Tracheophyta</taxon>
        <taxon>Spermatophyta</taxon>
        <taxon>Magnoliopsida</taxon>
        <taxon>eudicotyledons</taxon>
        <taxon>Gunneridae</taxon>
        <taxon>Pentapetalae</taxon>
        <taxon>rosids</taxon>
        <taxon>fabids</taxon>
        <taxon>Malpighiales</taxon>
        <taxon>Salicaceae</taxon>
        <taxon>Saliceae</taxon>
        <taxon>Populus</taxon>
    </lineage>
</organism>
<name>A0AAD6RMV9_9ROSI</name>
<keyword evidence="1" id="KW-0472">Membrane</keyword>
<reference evidence="2 3" key="1">
    <citation type="journal article" date="2023" name="Mol. Ecol. Resour.">
        <title>Chromosome-level genome assembly of a triploid poplar Populus alba 'Berolinensis'.</title>
        <authorList>
            <person name="Chen S."/>
            <person name="Yu Y."/>
            <person name="Wang X."/>
            <person name="Wang S."/>
            <person name="Zhang T."/>
            <person name="Zhou Y."/>
            <person name="He R."/>
            <person name="Meng N."/>
            <person name="Wang Y."/>
            <person name="Liu W."/>
            <person name="Liu Z."/>
            <person name="Liu J."/>
            <person name="Guo Q."/>
            <person name="Huang H."/>
            <person name="Sederoff R.R."/>
            <person name="Wang G."/>
            <person name="Qu G."/>
            <person name="Chen S."/>
        </authorList>
    </citation>
    <scope>NUCLEOTIDE SEQUENCE [LARGE SCALE GENOMIC DNA]</scope>
    <source>
        <strain evidence="2">SC-2020</strain>
    </source>
</reference>
<accession>A0AAD6RMV9</accession>
<sequence>MSLFVLHYCGLHIFLDIIYVYAFSGVKAMVFAEFLK</sequence>
<proteinExistence type="predicted"/>
<dbReference type="EMBL" id="JAQIZT010000001">
    <property type="protein sequence ID" value="KAJ7011396.1"/>
    <property type="molecule type" value="Genomic_DNA"/>
</dbReference>
<keyword evidence="3" id="KW-1185">Reference proteome</keyword>
<evidence type="ECO:0000256" key="1">
    <source>
        <dbReference type="SAM" id="Phobius"/>
    </source>
</evidence>
<dbReference type="AlphaFoldDB" id="A0AAD6RMV9"/>
<evidence type="ECO:0000313" key="3">
    <source>
        <dbReference type="Proteomes" id="UP001164929"/>
    </source>
</evidence>
<protein>
    <submittedName>
        <fullName evidence="2">Uncharacterized protein</fullName>
    </submittedName>
</protein>